<dbReference type="AlphaFoldDB" id="A0A2S6IVN1"/>
<organism evidence="4 5">
    <name type="scientific">Kineococcus xinjiangensis</name>
    <dbReference type="NCBI Taxonomy" id="512762"/>
    <lineage>
        <taxon>Bacteria</taxon>
        <taxon>Bacillati</taxon>
        <taxon>Actinomycetota</taxon>
        <taxon>Actinomycetes</taxon>
        <taxon>Kineosporiales</taxon>
        <taxon>Kineosporiaceae</taxon>
        <taxon>Kineococcus</taxon>
    </lineage>
</organism>
<feature type="region of interest" description="Disordered" evidence="2">
    <location>
        <begin position="151"/>
        <end position="184"/>
    </location>
</feature>
<accession>A0A2S6IVN1</accession>
<dbReference type="PANTHER" id="PTHR35526:SF3">
    <property type="entry name" value="ANTI-SIGMA-F FACTOR RSBW"/>
    <property type="match status" value="1"/>
</dbReference>
<feature type="compositionally biased region" description="Acidic residues" evidence="2">
    <location>
        <begin position="160"/>
        <end position="170"/>
    </location>
</feature>
<proteinExistence type="predicted"/>
<dbReference type="EMBL" id="PTJD01000002">
    <property type="protein sequence ID" value="PPK98124.1"/>
    <property type="molecule type" value="Genomic_DNA"/>
</dbReference>
<dbReference type="InterPro" id="IPR050267">
    <property type="entry name" value="Anti-sigma-factor_SerPK"/>
</dbReference>
<comment type="caution">
    <text evidence="4">The sequence shown here is derived from an EMBL/GenBank/DDBJ whole genome shotgun (WGS) entry which is preliminary data.</text>
</comment>
<dbReference type="Proteomes" id="UP000239485">
    <property type="component" value="Unassembled WGS sequence"/>
</dbReference>
<dbReference type="RefSeq" id="WP_104431547.1">
    <property type="nucleotide sequence ID" value="NZ_PTJD01000002.1"/>
</dbReference>
<dbReference type="GO" id="GO:0004674">
    <property type="term" value="F:protein serine/threonine kinase activity"/>
    <property type="evidence" value="ECO:0007669"/>
    <property type="project" value="UniProtKB-KW"/>
</dbReference>
<evidence type="ECO:0000259" key="3">
    <source>
        <dbReference type="Pfam" id="PF13581"/>
    </source>
</evidence>
<evidence type="ECO:0000256" key="1">
    <source>
        <dbReference type="ARBA" id="ARBA00022527"/>
    </source>
</evidence>
<name>A0A2S6IVN1_9ACTN</name>
<dbReference type="Gene3D" id="3.30.565.10">
    <property type="entry name" value="Histidine kinase-like ATPase, C-terminal domain"/>
    <property type="match status" value="1"/>
</dbReference>
<dbReference type="Pfam" id="PF13581">
    <property type="entry name" value="HATPase_c_2"/>
    <property type="match status" value="1"/>
</dbReference>
<keyword evidence="1" id="KW-0723">Serine/threonine-protein kinase</keyword>
<dbReference type="PANTHER" id="PTHR35526">
    <property type="entry name" value="ANTI-SIGMA-F FACTOR RSBW-RELATED"/>
    <property type="match status" value="1"/>
</dbReference>
<reference evidence="4 5" key="1">
    <citation type="submission" date="2018-02" db="EMBL/GenBank/DDBJ databases">
        <title>Genomic Encyclopedia of Archaeal and Bacterial Type Strains, Phase II (KMG-II): from individual species to whole genera.</title>
        <authorList>
            <person name="Goeker M."/>
        </authorList>
    </citation>
    <scope>NUCLEOTIDE SEQUENCE [LARGE SCALE GENOMIC DNA]</scope>
    <source>
        <strain evidence="4 5">DSM 22857</strain>
    </source>
</reference>
<evidence type="ECO:0000313" key="5">
    <source>
        <dbReference type="Proteomes" id="UP000239485"/>
    </source>
</evidence>
<evidence type="ECO:0000256" key="2">
    <source>
        <dbReference type="SAM" id="MobiDB-lite"/>
    </source>
</evidence>
<keyword evidence="1" id="KW-0808">Transferase</keyword>
<dbReference type="InterPro" id="IPR036890">
    <property type="entry name" value="HATPase_C_sf"/>
</dbReference>
<evidence type="ECO:0000313" key="4">
    <source>
        <dbReference type="EMBL" id="PPK98124.1"/>
    </source>
</evidence>
<gene>
    <name evidence="4" type="ORF">CLV92_102277</name>
</gene>
<protein>
    <recommendedName>
        <fullName evidence="3">Histidine kinase/HSP90-like ATPase domain-containing protein</fullName>
    </recommendedName>
</protein>
<dbReference type="OrthoDB" id="4298621at2"/>
<keyword evidence="5" id="KW-1185">Reference proteome</keyword>
<dbReference type="InterPro" id="IPR003594">
    <property type="entry name" value="HATPase_dom"/>
</dbReference>
<keyword evidence="1" id="KW-0418">Kinase</keyword>
<feature type="domain" description="Histidine kinase/HSP90-like ATPase" evidence="3">
    <location>
        <begin position="204"/>
        <end position="294"/>
    </location>
</feature>
<dbReference type="CDD" id="cd16936">
    <property type="entry name" value="HATPase_RsbW-like"/>
    <property type="match status" value="1"/>
</dbReference>
<sequence length="337" mass="36163">MSDDVPLEQVRLLGLPLQGRALFLRHLEGLLRELALVQIGAEQGPTSLPRRLLMVAEELDTTYARFSAGPAALLDAAHAAGDDFCDVTYTVPARAGGYVRRLLDVLEEADDFCRSERHLLTLPAPEEVVAYRRWFFGEFLRQLAGGEPRPWHGPVLRADADEDSDGDAGPEDAGSAVEPAPAVGGAQPVGDVVASPLVLDPMANTVAAARRYVRRVLHELDAAPLEESAELGVSELVTNAMLHARTAFAVTVRRMPTGTVRIEVRDSSPAPVQPRHFGVSATTGRGLRLLESVSAAWGITPLPDGTPGKVVWFEPQETMAGDAFAAEDWAAEIEGLA</sequence>